<feature type="domain" description="Ribosomal RNA methyltransferase FtsJ" evidence="13">
    <location>
        <begin position="28"/>
        <end position="204"/>
    </location>
</feature>
<dbReference type="InterPro" id="IPR002877">
    <property type="entry name" value="RNA_MeTrfase_FtsJ_dom"/>
</dbReference>
<evidence type="ECO:0000256" key="4">
    <source>
        <dbReference type="ARBA" id="ARBA00022691"/>
    </source>
</evidence>
<dbReference type="PANTHER" id="PTHR10920">
    <property type="entry name" value="RIBOSOMAL RNA METHYLTRANSFERASE"/>
    <property type="match status" value="1"/>
</dbReference>
<dbReference type="PIRSF" id="PIRSF005461">
    <property type="entry name" value="23S_rRNA_mtase"/>
    <property type="match status" value="1"/>
</dbReference>
<keyword evidence="4 11" id="KW-0949">S-adenosyl-L-methionine</keyword>
<comment type="catalytic activity">
    <reaction evidence="10 11">
        <text>uridine(2552) in 23S rRNA + S-adenosyl-L-methionine = 2'-O-methyluridine(2552) in 23S rRNA + S-adenosyl-L-homocysteine + H(+)</text>
        <dbReference type="Rhea" id="RHEA:42720"/>
        <dbReference type="Rhea" id="RHEA-COMP:10202"/>
        <dbReference type="Rhea" id="RHEA-COMP:10203"/>
        <dbReference type="ChEBI" id="CHEBI:15378"/>
        <dbReference type="ChEBI" id="CHEBI:57856"/>
        <dbReference type="ChEBI" id="CHEBI:59789"/>
        <dbReference type="ChEBI" id="CHEBI:65315"/>
        <dbReference type="ChEBI" id="CHEBI:74478"/>
        <dbReference type="EC" id="2.1.1.166"/>
    </reaction>
</comment>
<comment type="caution">
    <text evidence="14">The sequence shown here is derived from an EMBL/GenBank/DDBJ whole genome shotgun (WGS) entry which is preliminary data.</text>
</comment>
<feature type="binding site" evidence="11">
    <location>
        <position position="121"/>
    </location>
    <ligand>
        <name>S-adenosyl-L-methionine</name>
        <dbReference type="ChEBI" id="CHEBI:59789"/>
    </ligand>
</feature>
<dbReference type="Proteomes" id="UP001239019">
    <property type="component" value="Unassembled WGS sequence"/>
</dbReference>
<name>A0ABU0W528_9GAMM</name>
<dbReference type="HAMAP" id="MF_01547">
    <property type="entry name" value="RNA_methyltr_E"/>
    <property type="match status" value="1"/>
</dbReference>
<evidence type="ECO:0000256" key="10">
    <source>
        <dbReference type="ARBA" id="ARBA00048970"/>
    </source>
</evidence>
<dbReference type="RefSeq" id="WP_306727617.1">
    <property type="nucleotide sequence ID" value="NZ_JAVDDT010000002.1"/>
</dbReference>
<evidence type="ECO:0000256" key="11">
    <source>
        <dbReference type="HAMAP-Rule" id="MF_01547"/>
    </source>
</evidence>
<dbReference type="NCBIfam" id="NF008390">
    <property type="entry name" value="PRK11188.1"/>
    <property type="match status" value="1"/>
</dbReference>
<evidence type="ECO:0000313" key="14">
    <source>
        <dbReference type="EMBL" id="MDQ2069123.1"/>
    </source>
</evidence>
<sequence>MGRKGSSHRWLREHHSDQHVQRARSEGWRSRAVFKLEEIDRKDRLLRPGMTIVDLGAAPGGWSQYAADRLRGKARIIALDRLEMAGIPGVDFIQGDFTEQSVLDELLALIGDQRVDLVLSDMAPNMSGMKAVDQPAAMYLVELALDLCRQVLSPGGDLLVKAFHGEGFDAYLADLRKHFAKVQVRKPRASRGRSSEVYLLARNYRVV</sequence>
<feature type="binding site" evidence="11">
    <location>
        <position position="96"/>
    </location>
    <ligand>
        <name>S-adenosyl-L-methionine</name>
        <dbReference type="ChEBI" id="CHEBI:59789"/>
    </ligand>
</feature>
<dbReference type="GO" id="GO:0008168">
    <property type="term" value="F:methyltransferase activity"/>
    <property type="evidence" value="ECO:0007669"/>
    <property type="project" value="UniProtKB-KW"/>
</dbReference>
<feature type="binding site" evidence="11">
    <location>
        <position position="80"/>
    </location>
    <ligand>
        <name>S-adenosyl-L-methionine</name>
        <dbReference type="ChEBI" id="CHEBI:59789"/>
    </ligand>
</feature>
<keyword evidence="15" id="KW-1185">Reference proteome</keyword>
<dbReference type="EMBL" id="JAVDDT010000002">
    <property type="protein sequence ID" value="MDQ2069123.1"/>
    <property type="molecule type" value="Genomic_DNA"/>
</dbReference>
<reference evidence="14 15" key="1">
    <citation type="submission" date="2023-08" db="EMBL/GenBank/DDBJ databases">
        <title>Whole-genome sequencing of halo(alkali)philic microorganisms from hypersaline lakes.</title>
        <authorList>
            <person name="Sorokin D.Y."/>
            <person name="Abbas B."/>
            <person name="Merkel A.Y."/>
        </authorList>
    </citation>
    <scope>NUCLEOTIDE SEQUENCE [LARGE SCALE GENOMIC DNA]</scope>
    <source>
        <strain evidence="14 15">AB-CW4</strain>
    </source>
</reference>
<accession>A0ABU0W528</accession>
<gene>
    <name evidence="11 14" type="primary">rlmE</name>
    <name evidence="11" type="synonym">ftsJ</name>
    <name evidence="11" type="synonym">rrmJ</name>
    <name evidence="14" type="ORF">RBH19_04480</name>
</gene>
<evidence type="ECO:0000256" key="5">
    <source>
        <dbReference type="ARBA" id="ARBA00037569"/>
    </source>
</evidence>
<evidence type="ECO:0000256" key="6">
    <source>
        <dbReference type="ARBA" id="ARBA00038861"/>
    </source>
</evidence>
<dbReference type="SUPFAM" id="SSF53335">
    <property type="entry name" value="S-adenosyl-L-methionine-dependent methyltransferases"/>
    <property type="match status" value="1"/>
</dbReference>
<keyword evidence="2 11" id="KW-0489">Methyltransferase</keyword>
<evidence type="ECO:0000313" key="15">
    <source>
        <dbReference type="Proteomes" id="UP001239019"/>
    </source>
</evidence>
<comment type="similarity">
    <text evidence="11">Belongs to the class I-like SAM-binding methyltransferase superfamily. RNA methyltransferase RlmE family.</text>
</comment>
<feature type="binding site" evidence="11">
    <location>
        <position position="62"/>
    </location>
    <ligand>
        <name>S-adenosyl-L-methionine</name>
        <dbReference type="ChEBI" id="CHEBI:59789"/>
    </ligand>
</feature>
<dbReference type="InterPro" id="IPR015507">
    <property type="entry name" value="rRNA-MeTfrase_E"/>
</dbReference>
<dbReference type="EC" id="2.1.1.166" evidence="6 11"/>
<evidence type="ECO:0000256" key="8">
    <source>
        <dbReference type="ARBA" id="ARBA00041995"/>
    </source>
</evidence>
<protein>
    <recommendedName>
        <fullName evidence="7 11">Ribosomal RNA large subunit methyltransferase E</fullName>
        <ecNumber evidence="6 11">2.1.1.166</ecNumber>
    </recommendedName>
    <alternativeName>
        <fullName evidence="9 11">23S rRNA Um2552 methyltransferase</fullName>
    </alternativeName>
    <alternativeName>
        <fullName evidence="8 11">rRNA (uridine-2'-O-)-methyltransferase</fullName>
    </alternativeName>
</protein>
<dbReference type="Gene3D" id="3.40.50.150">
    <property type="entry name" value="Vaccinia Virus protein VP39"/>
    <property type="match status" value="1"/>
</dbReference>
<keyword evidence="1 11" id="KW-0698">rRNA processing</keyword>
<dbReference type="InterPro" id="IPR029063">
    <property type="entry name" value="SAM-dependent_MTases_sf"/>
</dbReference>
<feature type="compositionally biased region" description="Basic and acidic residues" evidence="12">
    <location>
        <begin position="13"/>
        <end position="23"/>
    </location>
</feature>
<feature type="compositionally biased region" description="Basic residues" evidence="12">
    <location>
        <begin position="1"/>
        <end position="12"/>
    </location>
</feature>
<feature type="binding site" evidence="11">
    <location>
        <position position="60"/>
    </location>
    <ligand>
        <name>S-adenosyl-L-methionine</name>
        <dbReference type="ChEBI" id="CHEBI:59789"/>
    </ligand>
</feature>
<dbReference type="PANTHER" id="PTHR10920:SF18">
    <property type="entry name" value="RRNA METHYLTRANSFERASE 2, MITOCHONDRIAL"/>
    <property type="match status" value="1"/>
</dbReference>
<dbReference type="InterPro" id="IPR050082">
    <property type="entry name" value="RNA_methyltr_RlmE"/>
</dbReference>
<evidence type="ECO:0000259" key="13">
    <source>
        <dbReference type="Pfam" id="PF01728"/>
    </source>
</evidence>
<evidence type="ECO:0000256" key="3">
    <source>
        <dbReference type="ARBA" id="ARBA00022679"/>
    </source>
</evidence>
<dbReference type="GO" id="GO:0032259">
    <property type="term" value="P:methylation"/>
    <property type="evidence" value="ECO:0007669"/>
    <property type="project" value="UniProtKB-KW"/>
</dbReference>
<proteinExistence type="inferred from homology"/>
<organism evidence="14 15">
    <name type="scientific">Natronospira bacteriovora</name>
    <dbReference type="NCBI Taxonomy" id="3069753"/>
    <lineage>
        <taxon>Bacteria</taxon>
        <taxon>Pseudomonadati</taxon>
        <taxon>Pseudomonadota</taxon>
        <taxon>Gammaproteobacteria</taxon>
        <taxon>Natronospirales</taxon>
        <taxon>Natronospiraceae</taxon>
        <taxon>Natronospira</taxon>
    </lineage>
</organism>
<evidence type="ECO:0000256" key="2">
    <source>
        <dbReference type="ARBA" id="ARBA00022603"/>
    </source>
</evidence>
<evidence type="ECO:0000256" key="12">
    <source>
        <dbReference type="SAM" id="MobiDB-lite"/>
    </source>
</evidence>
<comment type="subcellular location">
    <subcellularLocation>
        <location evidence="11">Cytoplasm</location>
    </subcellularLocation>
</comment>
<keyword evidence="11" id="KW-0963">Cytoplasm</keyword>
<evidence type="ECO:0000256" key="7">
    <source>
        <dbReference type="ARBA" id="ARBA00041129"/>
    </source>
</evidence>
<evidence type="ECO:0000256" key="9">
    <source>
        <dbReference type="ARBA" id="ARBA00042745"/>
    </source>
</evidence>
<feature type="region of interest" description="Disordered" evidence="12">
    <location>
        <begin position="1"/>
        <end position="23"/>
    </location>
</feature>
<comment type="function">
    <text evidence="5 11">Specifically methylates the uridine in position 2552 of 23S rRNA at the 2'-O position of the ribose in the fully assembled 50S ribosomal subunit.</text>
</comment>
<feature type="active site" description="Proton acceptor" evidence="11">
    <location>
        <position position="161"/>
    </location>
</feature>
<keyword evidence="3 11" id="KW-0808">Transferase</keyword>
<evidence type="ECO:0000256" key="1">
    <source>
        <dbReference type="ARBA" id="ARBA00022552"/>
    </source>
</evidence>
<dbReference type="Pfam" id="PF01728">
    <property type="entry name" value="FtsJ"/>
    <property type="match status" value="1"/>
</dbReference>